<dbReference type="Pfam" id="PF06429">
    <property type="entry name" value="Flg_bbr_C"/>
    <property type="match status" value="1"/>
</dbReference>
<keyword evidence="6" id="KW-0282">Flagellum</keyword>
<evidence type="ECO:0000256" key="2">
    <source>
        <dbReference type="ARBA" id="ARBA00009677"/>
    </source>
</evidence>
<evidence type="ECO:0000313" key="9">
    <source>
        <dbReference type="Proteomes" id="UP000064525"/>
    </source>
</evidence>
<keyword evidence="3 4" id="KW-0975">Bacterial flagellum</keyword>
<dbReference type="RefSeq" id="WP_034326296.1">
    <property type="nucleotide sequence ID" value="NZ_CAMTKE010000013.1"/>
</dbReference>
<gene>
    <name evidence="6" type="ORF">BN2458_PEG1341</name>
    <name evidence="7" type="ORF">LS75_008845</name>
</gene>
<dbReference type="EMBL" id="LN907858">
    <property type="protein sequence ID" value="CUU40226.1"/>
    <property type="molecule type" value="Genomic_DNA"/>
</dbReference>
<evidence type="ECO:0000313" key="7">
    <source>
        <dbReference type="EMBL" id="TLD77883.1"/>
    </source>
</evidence>
<proteinExistence type="inferred from homology"/>
<dbReference type="KEGG" id="hty:BN2458_PEG1341"/>
<dbReference type="InterPro" id="IPR010930">
    <property type="entry name" value="Flg_bb/hook_C_dom"/>
</dbReference>
<dbReference type="Gene3D" id="2.10.10.90">
    <property type="match status" value="1"/>
</dbReference>
<reference evidence="6" key="3">
    <citation type="submission" date="2015-11" db="EMBL/GenBank/DDBJ databases">
        <authorList>
            <person name="Zhang Y."/>
            <person name="Guo Z."/>
        </authorList>
    </citation>
    <scope>NUCLEOTIDE SEQUENCE</scope>
    <source>
        <strain evidence="6">1</strain>
    </source>
</reference>
<dbReference type="GO" id="GO:0071978">
    <property type="term" value="P:bacterial-type flagellum-dependent swarming motility"/>
    <property type="evidence" value="ECO:0007669"/>
    <property type="project" value="TreeGrafter"/>
</dbReference>
<name>A0A099UET5_9HELI</name>
<dbReference type="PROSITE" id="PS00588">
    <property type="entry name" value="FLAGELLA_BB_ROD"/>
    <property type="match status" value="1"/>
</dbReference>
<dbReference type="PANTHER" id="PTHR30435">
    <property type="entry name" value="FLAGELLAR PROTEIN"/>
    <property type="match status" value="1"/>
</dbReference>
<dbReference type="GeneID" id="78151537"/>
<dbReference type="NCBIfam" id="NF004495">
    <property type="entry name" value="PRK05841.1"/>
    <property type="match status" value="1"/>
</dbReference>
<dbReference type="PATRIC" id="fig|76936.10.peg.1309"/>
<organism evidence="6 9">
    <name type="scientific">Helicobacter typhlonius</name>
    <dbReference type="NCBI Taxonomy" id="76936"/>
    <lineage>
        <taxon>Bacteria</taxon>
        <taxon>Pseudomonadati</taxon>
        <taxon>Campylobacterota</taxon>
        <taxon>Epsilonproteobacteria</taxon>
        <taxon>Campylobacterales</taxon>
        <taxon>Helicobacteraceae</taxon>
        <taxon>Helicobacter</taxon>
    </lineage>
</organism>
<dbReference type="Proteomes" id="UP000064525">
    <property type="component" value="Chromosome I"/>
</dbReference>
<evidence type="ECO:0000259" key="5">
    <source>
        <dbReference type="Pfam" id="PF06429"/>
    </source>
</evidence>
<protein>
    <submittedName>
        <fullName evidence="6">Flagellar hook protein FlgE</fullName>
    </submittedName>
    <submittedName>
        <fullName evidence="7">Flagellar hook-basal body complex protein</fullName>
    </submittedName>
</protein>
<evidence type="ECO:0000256" key="1">
    <source>
        <dbReference type="ARBA" id="ARBA00004117"/>
    </source>
</evidence>
<dbReference type="InterPro" id="IPR020013">
    <property type="entry name" value="Flagellar_FlgE/F/G"/>
</dbReference>
<evidence type="ECO:0000256" key="4">
    <source>
        <dbReference type="RuleBase" id="RU362116"/>
    </source>
</evidence>
<dbReference type="NCBIfam" id="TIGR03506">
    <property type="entry name" value="FlgEFG_subfam"/>
    <property type="match status" value="2"/>
</dbReference>
<comment type="subcellular location">
    <subcellularLocation>
        <location evidence="1 4">Bacterial flagellum basal body</location>
    </subcellularLocation>
</comment>
<evidence type="ECO:0000313" key="6">
    <source>
        <dbReference type="EMBL" id="CUU40226.1"/>
    </source>
</evidence>
<dbReference type="SUPFAM" id="SSF117143">
    <property type="entry name" value="Flagellar hook protein flgE"/>
    <property type="match status" value="1"/>
</dbReference>
<dbReference type="OrthoDB" id="9804559at2"/>
<dbReference type="InterPro" id="IPR037925">
    <property type="entry name" value="FlgE/F/G-like"/>
</dbReference>
<feature type="domain" description="Flagellar basal-body/hook protein C-terminal" evidence="5">
    <location>
        <begin position="701"/>
        <end position="743"/>
    </location>
</feature>
<dbReference type="GO" id="GO:0009425">
    <property type="term" value="C:bacterial-type flagellum basal body"/>
    <property type="evidence" value="ECO:0007669"/>
    <property type="project" value="UniProtKB-SubCell"/>
</dbReference>
<keyword evidence="6" id="KW-0966">Cell projection</keyword>
<reference evidence="9" key="2">
    <citation type="submission" date="2015-11" db="EMBL/GenBank/DDBJ databases">
        <authorList>
            <person name="Anvar S.Y."/>
        </authorList>
    </citation>
    <scope>NUCLEOTIDE SEQUENCE [LARGE SCALE GENOMIC DNA]</scope>
</reference>
<keyword evidence="8" id="KW-1185">Reference proteome</keyword>
<evidence type="ECO:0000313" key="8">
    <source>
        <dbReference type="Proteomes" id="UP000029925"/>
    </source>
</evidence>
<evidence type="ECO:0000256" key="3">
    <source>
        <dbReference type="ARBA" id="ARBA00023143"/>
    </source>
</evidence>
<dbReference type="PANTHER" id="PTHR30435:SF19">
    <property type="entry name" value="FLAGELLAR BASAL-BODY ROD PROTEIN FLGG"/>
    <property type="match status" value="1"/>
</dbReference>
<dbReference type="STRING" id="76936.BN2458_PEG1341"/>
<dbReference type="Proteomes" id="UP000029925">
    <property type="component" value="Unassembled WGS sequence"/>
</dbReference>
<dbReference type="InterPro" id="IPR019776">
    <property type="entry name" value="Flagellar_basal_body_rod_CS"/>
</dbReference>
<reference evidence="7 8" key="1">
    <citation type="journal article" date="2014" name="Genome Announc.">
        <title>Draft genome sequences of eight enterohepatic helicobacter species isolated from both laboratory and wild rodents.</title>
        <authorList>
            <person name="Sheh A."/>
            <person name="Shen Z."/>
            <person name="Fox J.G."/>
        </authorList>
    </citation>
    <scope>NUCLEOTIDE SEQUENCE [LARGE SCALE GENOMIC DNA]</scope>
    <source>
        <strain evidence="7 8">MIT 98-6810</strain>
    </source>
</reference>
<dbReference type="EMBL" id="JRPF02000014">
    <property type="protein sequence ID" value="TLD77883.1"/>
    <property type="molecule type" value="Genomic_DNA"/>
</dbReference>
<accession>A0A099UET5</accession>
<keyword evidence="6" id="KW-0969">Cilium</keyword>
<sequence length="745" mass="82865">MNGTLVNGYSGIKTHQFGLDSIANNIANVNTIGYRENIPQFESLFASNMDSLNADSPINNDMNYGATKSSNAISTRSGSYKASDGEFNVAYEGKGWFIVGEQKSGSFEIKDDGYEKKQKNYFTRDGSFLRDGEGYIVNTSGYYMYGVDLGKIENDIFTSSQSEEQDTEALSSGMLKPLQVPQNLYYRPVLTTRVDLSTNLNKNENASSATKFFRNANGEFDEERFMNTDINAFAADDVPLNAPSYNEVRLTLDKEGRKEVLTFKYGQGGAEALEFRTFNDLKELLLDKVGLELVINKGADDKVGEKVSLELKNNSYKKLNLELGGSLFEKLGFKGKNDHFSSGVGVNFNANKAYEPNTIVQYKGVVFMRTGELGKSENPFEDKENWRILDTSAISDWSENATYLEGDMVASEGKIYRRTEHAGNNPIGEGNWEEIADMQTSLPPEYAQGTNYALDDIVSRDGKLYRKIIDSGSSDPKVDKIGWQEIRGDSFHSEFIQIPSYQTNVEIYDESGKKFLIQSHYFMTASDNPNATPPSGEQWEVRSAIFDQQGEVMVSPDFVVHNIEFGTDGKPIAEPVELEFGDKRVIYNIAGTDKVPSSNFVYRDSGVVAKEQDGRAEGHLRDVRIDKDGIIFLAFDNGAYEPMGRVGIAAFVNDQGLRKVGGNLFEMTEMVVNGNANTISGRPILGWDRLNLKYGSVLYKHLETSNVDVGNALTELIVMQRGYSMNAKALTTGDDLLKEAINLKR</sequence>
<comment type="similarity">
    <text evidence="2 4">Belongs to the flagella basal body rod proteins family.</text>
</comment>
<dbReference type="AlphaFoldDB" id="A0A099UET5"/>